<evidence type="ECO:0000256" key="2">
    <source>
        <dbReference type="SAM" id="SignalP"/>
    </source>
</evidence>
<keyword evidence="2" id="KW-0732">Signal</keyword>
<feature type="chain" id="PRO_5016409025" evidence="2">
    <location>
        <begin position="25"/>
        <end position="701"/>
    </location>
</feature>
<feature type="transmembrane region" description="Helical" evidence="1">
    <location>
        <begin position="541"/>
        <end position="565"/>
    </location>
</feature>
<feature type="domain" description="Acyltransferase 3" evidence="3">
    <location>
        <begin position="253"/>
        <end position="641"/>
    </location>
</feature>
<dbReference type="OMA" id="VMMTHAS"/>
<gene>
    <name evidence="4" type="primary">CSON014632</name>
</gene>
<feature type="signal peptide" evidence="2">
    <location>
        <begin position="1"/>
        <end position="24"/>
    </location>
</feature>
<feature type="transmembrane region" description="Helical" evidence="1">
    <location>
        <begin position="293"/>
        <end position="316"/>
    </location>
</feature>
<dbReference type="VEuPathDB" id="VectorBase:CSON014632"/>
<feature type="transmembrane region" description="Helical" evidence="1">
    <location>
        <begin position="620"/>
        <end position="644"/>
    </location>
</feature>
<feature type="transmembrane region" description="Helical" evidence="1">
    <location>
        <begin position="190"/>
        <end position="212"/>
    </location>
</feature>
<feature type="transmembrane region" description="Helical" evidence="1">
    <location>
        <begin position="471"/>
        <end position="491"/>
    </location>
</feature>
<feature type="transmembrane region" description="Helical" evidence="1">
    <location>
        <begin position="429"/>
        <end position="451"/>
    </location>
</feature>
<reference evidence="4" key="1">
    <citation type="submission" date="2018-07" db="EMBL/GenBank/DDBJ databases">
        <authorList>
            <person name="Quirk P.G."/>
            <person name="Krulwich T.A."/>
        </authorList>
    </citation>
    <scope>NUCLEOTIDE SEQUENCE</scope>
</reference>
<dbReference type="PANTHER" id="PTHR11161:SF22">
    <property type="entry name" value="ACYLTRANSFERASE 3 DOMAIN-CONTAINING PROTEIN-RELATED"/>
    <property type="match status" value="1"/>
</dbReference>
<name>A0A336LR75_CULSO</name>
<feature type="transmembrane region" description="Helical" evidence="1">
    <location>
        <begin position="577"/>
        <end position="600"/>
    </location>
</feature>
<organism evidence="4">
    <name type="scientific">Culicoides sonorensis</name>
    <name type="common">Biting midge</name>
    <dbReference type="NCBI Taxonomy" id="179676"/>
    <lineage>
        <taxon>Eukaryota</taxon>
        <taxon>Metazoa</taxon>
        <taxon>Ecdysozoa</taxon>
        <taxon>Arthropoda</taxon>
        <taxon>Hexapoda</taxon>
        <taxon>Insecta</taxon>
        <taxon>Pterygota</taxon>
        <taxon>Neoptera</taxon>
        <taxon>Endopterygota</taxon>
        <taxon>Diptera</taxon>
        <taxon>Nematocera</taxon>
        <taxon>Chironomoidea</taxon>
        <taxon>Ceratopogonidae</taxon>
        <taxon>Ceratopogoninae</taxon>
        <taxon>Culicoides</taxon>
        <taxon>Monoculicoides</taxon>
    </lineage>
</organism>
<accession>A0A336LR75</accession>
<feature type="transmembrane region" description="Helical" evidence="1">
    <location>
        <begin position="322"/>
        <end position="340"/>
    </location>
</feature>
<protein>
    <submittedName>
        <fullName evidence="4">CSON014632 protein</fullName>
    </submittedName>
</protein>
<dbReference type="AlphaFoldDB" id="A0A336LR75"/>
<evidence type="ECO:0000256" key="1">
    <source>
        <dbReference type="SAM" id="Phobius"/>
    </source>
</evidence>
<keyword evidence="1" id="KW-1133">Transmembrane helix</keyword>
<feature type="transmembrane region" description="Helical" evidence="1">
    <location>
        <begin position="512"/>
        <end position="535"/>
    </location>
</feature>
<dbReference type="InterPro" id="IPR002656">
    <property type="entry name" value="Acyl_transf_3_dom"/>
</dbReference>
<keyword evidence="1" id="KW-0812">Transmembrane</keyword>
<proteinExistence type="predicted"/>
<evidence type="ECO:0000259" key="3">
    <source>
        <dbReference type="Pfam" id="PF01757"/>
    </source>
</evidence>
<dbReference type="Pfam" id="PF01757">
    <property type="entry name" value="Acyl_transf_3"/>
    <property type="match status" value="1"/>
</dbReference>
<dbReference type="EMBL" id="UFQT01000083">
    <property type="protein sequence ID" value="SSX19441.1"/>
    <property type="molecule type" value="Genomic_DNA"/>
</dbReference>
<keyword evidence="1" id="KW-0472">Membrane</keyword>
<dbReference type="InterPro" id="IPR052728">
    <property type="entry name" value="O2_lipid_transport_reg"/>
</dbReference>
<feature type="transmembrane region" description="Helical" evidence="1">
    <location>
        <begin position="402"/>
        <end position="422"/>
    </location>
</feature>
<dbReference type="PANTHER" id="PTHR11161">
    <property type="entry name" value="O-ACYLTRANSFERASE"/>
    <property type="match status" value="1"/>
</dbReference>
<dbReference type="GO" id="GO:0016747">
    <property type="term" value="F:acyltransferase activity, transferring groups other than amino-acyl groups"/>
    <property type="evidence" value="ECO:0007669"/>
    <property type="project" value="InterPro"/>
</dbReference>
<sequence length="701" mass="81855">MTSLTCKVFLIFFSQIFMSHVTSGDLDLEKYHKVPPLYSVDDQKECFLDAGEEFQYCIVLTVIKPDNTSTVWNLVQKYSSDTRRNNRHDIILSGLCLKWCMDKIHTTPMNSLKYTLPFEYQHEYIDRAFNNSKADDLTQRIKLQYDRFVNMCVNSRLIEKYGLQGYSRIVYCKEKDMMTHYFPTDNCNDYLLVSLFGVISIIIVIASLYNYLRRDYRNTFEKYLYCFSIRQNWVKLTSINTTELALELGCVQTVRVIFTFLIIYGHVVRDLLRHPTQSPEYFEQKFHSLSGMFLMNGVYIVQMFFIIGGFMWALAFNELVHQFKNITPVVGIVAIVLRYLRLTPVYAVFILLQLSSLFMPSNIFLMKNFLQEQENCRVNGWSNLLYINNYYHPNAICIGHSWYLSADFQNAIIGVIILSFAFKYPKYRLYIFLSSILIATFIPAILTYTNAMDGIHFTPPEVYKYISLSKAWQFYIATHNNAGNYLIGLAAGAYYKELKSITIKGVFKKFQLTIIIILCLIGMIPYCTSIIFYNYNFKKPAVWISIYVFFTKHLLSILVLIGGFIVINDVKENQKGFLFKFFNFPLFQILARLTYSMYLVHKITQSVLIDNLGFTKITNLTIFTISVSNIILTLLLSFVLSITIEFPFTSIMKLMFQQKANKSENSLGQCKKNNVIVNNCIKEENNQMEQQQQHQQNKYHL</sequence>
<evidence type="ECO:0000313" key="4">
    <source>
        <dbReference type="EMBL" id="SSX19441.1"/>
    </source>
</evidence>